<dbReference type="Proteomes" id="UP000278981">
    <property type="component" value="Unassembled WGS sequence"/>
</dbReference>
<feature type="region of interest" description="Disordered" evidence="1">
    <location>
        <begin position="1"/>
        <end position="49"/>
    </location>
</feature>
<evidence type="ECO:0000256" key="2">
    <source>
        <dbReference type="SAM" id="Phobius"/>
    </source>
</evidence>
<feature type="transmembrane region" description="Helical" evidence="2">
    <location>
        <begin position="52"/>
        <end position="74"/>
    </location>
</feature>
<keyword evidence="2" id="KW-0472">Membrane</keyword>
<accession>A0A3N9XL01</accession>
<dbReference type="EMBL" id="QDGB01000318">
    <property type="protein sequence ID" value="RQX13778.1"/>
    <property type="molecule type" value="Genomic_DNA"/>
</dbReference>
<organism evidence="3 4">
    <name type="scientific">Micromonospora ureilytica</name>
    <dbReference type="NCBI Taxonomy" id="709868"/>
    <lineage>
        <taxon>Bacteria</taxon>
        <taxon>Bacillati</taxon>
        <taxon>Actinomycetota</taxon>
        <taxon>Actinomycetes</taxon>
        <taxon>Micromonosporales</taxon>
        <taxon>Micromonosporaceae</taxon>
        <taxon>Micromonospora</taxon>
    </lineage>
</organism>
<dbReference type="AlphaFoldDB" id="A0A3N9XL01"/>
<comment type="caution">
    <text evidence="3">The sequence shown here is derived from an EMBL/GenBank/DDBJ whole genome shotgun (WGS) entry which is preliminary data.</text>
</comment>
<keyword evidence="2" id="KW-1133">Transmembrane helix</keyword>
<evidence type="ECO:0000313" key="3">
    <source>
        <dbReference type="EMBL" id="RQX13778.1"/>
    </source>
</evidence>
<name>A0A3N9XL01_9ACTN</name>
<feature type="compositionally biased region" description="Low complexity" evidence="1">
    <location>
        <begin position="1"/>
        <end position="20"/>
    </location>
</feature>
<sequence>MPVSGAPTPSVTVATPPGSVAPSGSSNATADGTRILDAEPTATATRQDTGSALPALITVGLLALLALVGGVVGWRRRRT</sequence>
<evidence type="ECO:0000256" key="1">
    <source>
        <dbReference type="SAM" id="MobiDB-lite"/>
    </source>
</evidence>
<evidence type="ECO:0000313" key="4">
    <source>
        <dbReference type="Proteomes" id="UP000278981"/>
    </source>
</evidence>
<reference evidence="3 4" key="1">
    <citation type="submission" date="2018-04" db="EMBL/GenBank/DDBJ databases">
        <title>Micromonosporas from Atacama Desert.</title>
        <authorList>
            <person name="Carro L."/>
            <person name="Klenk H.-P."/>
            <person name="Goodfellow M."/>
        </authorList>
    </citation>
    <scope>NUCLEOTIDE SEQUENCE [LARGE SCALE GENOMIC DNA]</scope>
    <source>
        <strain evidence="3 4">LB19</strain>
    </source>
</reference>
<gene>
    <name evidence="3" type="ORF">DDE19_25180</name>
</gene>
<dbReference type="NCBIfam" id="TIGR01167">
    <property type="entry name" value="LPXTG_anchor"/>
    <property type="match status" value="1"/>
</dbReference>
<protein>
    <submittedName>
        <fullName evidence="3">Uncharacterized protein</fullName>
    </submittedName>
</protein>
<keyword evidence="2" id="KW-0812">Transmembrane</keyword>
<proteinExistence type="predicted"/>